<evidence type="ECO:0000256" key="2">
    <source>
        <dbReference type="ARBA" id="ARBA00023235"/>
    </source>
</evidence>
<comment type="caution">
    <text evidence="3">The sequence shown here is derived from an EMBL/GenBank/DDBJ whole genome shotgun (WGS) entry which is preliminary data.</text>
</comment>
<dbReference type="AlphaFoldDB" id="A0A9D2RKY9"/>
<sequence>MTKYPCVYMRGGTSKAVFFHEKDLPEDKSKWDEIFMKVMGTPDV</sequence>
<keyword evidence="2" id="KW-0413">Isomerase</keyword>
<dbReference type="GO" id="GO:0016853">
    <property type="term" value="F:isomerase activity"/>
    <property type="evidence" value="ECO:0007669"/>
    <property type="project" value="UniProtKB-KW"/>
</dbReference>
<accession>A0A9D2RKY9</accession>
<comment type="similarity">
    <text evidence="1">Belongs to the PrpF family.</text>
</comment>
<protein>
    <submittedName>
        <fullName evidence="3">PrpF protein</fullName>
    </submittedName>
</protein>
<evidence type="ECO:0000313" key="3">
    <source>
        <dbReference type="EMBL" id="HJB07804.1"/>
    </source>
</evidence>
<reference evidence="3" key="2">
    <citation type="submission" date="2021-04" db="EMBL/GenBank/DDBJ databases">
        <authorList>
            <person name="Gilroy R."/>
        </authorList>
    </citation>
    <scope>NUCLEOTIDE SEQUENCE</scope>
    <source>
        <strain evidence="3">CHK188-4685</strain>
    </source>
</reference>
<dbReference type="Pfam" id="PF04303">
    <property type="entry name" value="PrpF"/>
    <property type="match status" value="1"/>
</dbReference>
<gene>
    <name evidence="3" type="ORF">H9716_08065</name>
</gene>
<dbReference type="EMBL" id="DWYS01000096">
    <property type="protein sequence ID" value="HJB07804.1"/>
    <property type="molecule type" value="Genomic_DNA"/>
</dbReference>
<organism evidence="3 4">
    <name type="scientific">Candidatus Enterocloster faecavium</name>
    <dbReference type="NCBI Taxonomy" id="2838560"/>
    <lineage>
        <taxon>Bacteria</taxon>
        <taxon>Bacillati</taxon>
        <taxon>Bacillota</taxon>
        <taxon>Clostridia</taxon>
        <taxon>Lachnospirales</taxon>
        <taxon>Lachnospiraceae</taxon>
        <taxon>Enterocloster</taxon>
    </lineage>
</organism>
<feature type="non-terminal residue" evidence="3">
    <location>
        <position position="44"/>
    </location>
</feature>
<dbReference type="PANTHER" id="PTHR43709">
    <property type="entry name" value="ACONITATE ISOMERASE-RELATED"/>
    <property type="match status" value="1"/>
</dbReference>
<reference evidence="3" key="1">
    <citation type="journal article" date="2021" name="PeerJ">
        <title>Extensive microbial diversity within the chicken gut microbiome revealed by metagenomics and culture.</title>
        <authorList>
            <person name="Gilroy R."/>
            <person name="Ravi A."/>
            <person name="Getino M."/>
            <person name="Pursley I."/>
            <person name="Horton D.L."/>
            <person name="Alikhan N.F."/>
            <person name="Baker D."/>
            <person name="Gharbi K."/>
            <person name="Hall N."/>
            <person name="Watson M."/>
            <person name="Adriaenssens E.M."/>
            <person name="Foster-Nyarko E."/>
            <person name="Jarju S."/>
            <person name="Secka A."/>
            <person name="Antonio M."/>
            <person name="Oren A."/>
            <person name="Chaudhuri R.R."/>
            <person name="La Ragione R."/>
            <person name="Hildebrand F."/>
            <person name="Pallen M.J."/>
        </authorList>
    </citation>
    <scope>NUCLEOTIDE SEQUENCE</scope>
    <source>
        <strain evidence="3">CHK188-4685</strain>
    </source>
</reference>
<dbReference type="Gene3D" id="3.10.310.10">
    <property type="entry name" value="Diaminopimelate Epimerase, Chain A, domain 1"/>
    <property type="match status" value="1"/>
</dbReference>
<name>A0A9D2RKY9_9FIRM</name>
<evidence type="ECO:0000313" key="4">
    <source>
        <dbReference type="Proteomes" id="UP000886804"/>
    </source>
</evidence>
<dbReference type="PANTHER" id="PTHR43709:SF2">
    <property type="entry name" value="DUF453 DOMAIN PROTEIN (AFU_ORTHOLOGUE AFUA_6G00360)"/>
    <property type="match status" value="1"/>
</dbReference>
<dbReference type="Proteomes" id="UP000886804">
    <property type="component" value="Unassembled WGS sequence"/>
</dbReference>
<proteinExistence type="inferred from homology"/>
<evidence type="ECO:0000256" key="1">
    <source>
        <dbReference type="ARBA" id="ARBA00007673"/>
    </source>
</evidence>
<dbReference type="SUPFAM" id="SSF54506">
    <property type="entry name" value="Diaminopimelate epimerase-like"/>
    <property type="match status" value="1"/>
</dbReference>
<dbReference type="InterPro" id="IPR007400">
    <property type="entry name" value="PrpF-like"/>
</dbReference>